<dbReference type="OrthoDB" id="10471599at2759"/>
<protein>
    <submittedName>
        <fullName evidence="3">Uncharacterized protein</fullName>
    </submittedName>
</protein>
<feature type="compositionally biased region" description="Pro residues" evidence="1">
    <location>
        <begin position="11"/>
        <end position="28"/>
    </location>
</feature>
<dbReference type="EMBL" id="FUEG01000005">
    <property type="protein sequence ID" value="SJL05096.1"/>
    <property type="molecule type" value="Genomic_DNA"/>
</dbReference>
<gene>
    <name evidence="3" type="ORF">ARMOST_08468</name>
</gene>
<proteinExistence type="predicted"/>
<keyword evidence="4" id="KW-1185">Reference proteome</keyword>
<evidence type="ECO:0000313" key="3">
    <source>
        <dbReference type="EMBL" id="SJL05096.1"/>
    </source>
</evidence>
<keyword evidence="2" id="KW-0472">Membrane</keyword>
<organism evidence="3 4">
    <name type="scientific">Armillaria ostoyae</name>
    <name type="common">Armillaria root rot fungus</name>
    <dbReference type="NCBI Taxonomy" id="47428"/>
    <lineage>
        <taxon>Eukaryota</taxon>
        <taxon>Fungi</taxon>
        <taxon>Dikarya</taxon>
        <taxon>Basidiomycota</taxon>
        <taxon>Agaricomycotina</taxon>
        <taxon>Agaricomycetes</taxon>
        <taxon>Agaricomycetidae</taxon>
        <taxon>Agaricales</taxon>
        <taxon>Marasmiineae</taxon>
        <taxon>Physalacriaceae</taxon>
        <taxon>Armillaria</taxon>
    </lineage>
</organism>
<dbReference type="Proteomes" id="UP000219338">
    <property type="component" value="Unassembled WGS sequence"/>
</dbReference>
<sequence length="163" mass="17947">MAIGHHHVFYQPPPPPPPPLPTTRPRPSSPTASPIGCMPLTLSPHQSPRVTHLMASTSDITTRRKSGLSTAARARLWPDPTRRPLSASGCGRHHSGTDVRRGRFEKSADRSRGKLKEAVEYAELDRSCRVIHRIMNSVAVVIAEVLITTMSLIAVDGYFFQHS</sequence>
<feature type="region of interest" description="Disordered" evidence="1">
    <location>
        <begin position="58"/>
        <end position="112"/>
    </location>
</feature>
<evidence type="ECO:0000313" key="4">
    <source>
        <dbReference type="Proteomes" id="UP000219338"/>
    </source>
</evidence>
<reference evidence="4" key="1">
    <citation type="journal article" date="2017" name="Nat. Ecol. Evol.">
        <title>Genome expansion and lineage-specific genetic innovations in the forest pathogenic fungi Armillaria.</title>
        <authorList>
            <person name="Sipos G."/>
            <person name="Prasanna A.N."/>
            <person name="Walter M.C."/>
            <person name="O'Connor E."/>
            <person name="Balint B."/>
            <person name="Krizsan K."/>
            <person name="Kiss B."/>
            <person name="Hess J."/>
            <person name="Varga T."/>
            <person name="Slot J."/>
            <person name="Riley R."/>
            <person name="Boka B."/>
            <person name="Rigling D."/>
            <person name="Barry K."/>
            <person name="Lee J."/>
            <person name="Mihaltcheva S."/>
            <person name="LaButti K."/>
            <person name="Lipzen A."/>
            <person name="Waldron R."/>
            <person name="Moloney N.M."/>
            <person name="Sperisen C."/>
            <person name="Kredics L."/>
            <person name="Vagvoelgyi C."/>
            <person name="Patrignani A."/>
            <person name="Fitzpatrick D."/>
            <person name="Nagy I."/>
            <person name="Doyle S."/>
            <person name="Anderson J.B."/>
            <person name="Grigoriev I.V."/>
            <person name="Gueldener U."/>
            <person name="Muensterkoetter M."/>
            <person name="Nagy L.G."/>
        </authorList>
    </citation>
    <scope>NUCLEOTIDE SEQUENCE [LARGE SCALE GENOMIC DNA]</scope>
    <source>
        <strain evidence="4">C18/9</strain>
    </source>
</reference>
<evidence type="ECO:0000256" key="2">
    <source>
        <dbReference type="SAM" id="Phobius"/>
    </source>
</evidence>
<dbReference type="AlphaFoldDB" id="A0A284R8P2"/>
<feature type="region of interest" description="Disordered" evidence="1">
    <location>
        <begin position="1"/>
        <end position="36"/>
    </location>
</feature>
<name>A0A284R8P2_ARMOS</name>
<feature type="transmembrane region" description="Helical" evidence="2">
    <location>
        <begin position="138"/>
        <end position="160"/>
    </location>
</feature>
<keyword evidence="2" id="KW-1133">Transmembrane helix</keyword>
<keyword evidence="2" id="KW-0812">Transmembrane</keyword>
<evidence type="ECO:0000256" key="1">
    <source>
        <dbReference type="SAM" id="MobiDB-lite"/>
    </source>
</evidence>
<accession>A0A284R8P2</accession>
<feature type="compositionally biased region" description="Basic and acidic residues" evidence="1">
    <location>
        <begin position="95"/>
        <end position="112"/>
    </location>
</feature>